<keyword evidence="4" id="KW-1185">Reference proteome</keyword>
<organism evidence="3 4">
    <name type="scientific">Deinococcus rubellus</name>
    <dbReference type="NCBI Taxonomy" id="1889240"/>
    <lineage>
        <taxon>Bacteria</taxon>
        <taxon>Thermotogati</taxon>
        <taxon>Deinococcota</taxon>
        <taxon>Deinococci</taxon>
        <taxon>Deinococcales</taxon>
        <taxon>Deinococcaceae</taxon>
        <taxon>Deinococcus</taxon>
    </lineage>
</organism>
<name>A0ABY5YDA1_9DEIO</name>
<dbReference type="SUPFAM" id="SSF51261">
    <property type="entry name" value="Duplicated hybrid motif"/>
    <property type="match status" value="1"/>
</dbReference>
<dbReference type="Gene3D" id="3.10.350.10">
    <property type="entry name" value="LysM domain"/>
    <property type="match status" value="1"/>
</dbReference>
<dbReference type="InterPro" id="IPR018392">
    <property type="entry name" value="LysM"/>
</dbReference>
<dbReference type="PANTHER" id="PTHR21666:SF289">
    <property type="entry name" value="L-ALA--D-GLU ENDOPEPTIDASE"/>
    <property type="match status" value="1"/>
</dbReference>
<evidence type="ECO:0000259" key="2">
    <source>
        <dbReference type="PROSITE" id="PS51782"/>
    </source>
</evidence>
<evidence type="ECO:0000256" key="1">
    <source>
        <dbReference type="ARBA" id="ARBA00022729"/>
    </source>
</evidence>
<dbReference type="InterPro" id="IPR011055">
    <property type="entry name" value="Dup_hybrid_motif"/>
</dbReference>
<dbReference type="RefSeq" id="WP_260559338.1">
    <property type="nucleotide sequence ID" value="NZ_CP104213.1"/>
</dbReference>
<dbReference type="Gene3D" id="2.70.70.10">
    <property type="entry name" value="Glucose Permease (Domain IIA)"/>
    <property type="match status" value="1"/>
</dbReference>
<keyword evidence="1" id="KW-0732">Signal</keyword>
<gene>
    <name evidence="3" type="ORF">N0D28_09755</name>
</gene>
<dbReference type="CDD" id="cd12797">
    <property type="entry name" value="M23_peptidase"/>
    <property type="match status" value="1"/>
</dbReference>
<dbReference type="InterPro" id="IPR016047">
    <property type="entry name" value="M23ase_b-sheet_dom"/>
</dbReference>
<dbReference type="PANTHER" id="PTHR21666">
    <property type="entry name" value="PEPTIDASE-RELATED"/>
    <property type="match status" value="1"/>
</dbReference>
<dbReference type="Proteomes" id="UP001060261">
    <property type="component" value="Chromosome"/>
</dbReference>
<reference evidence="3" key="1">
    <citation type="submission" date="2022-09" db="EMBL/GenBank/DDBJ databases">
        <title>genome sequence of Deinococcus rubellus.</title>
        <authorList>
            <person name="Srinivasan S."/>
        </authorList>
    </citation>
    <scope>NUCLEOTIDE SEQUENCE</scope>
    <source>
        <strain evidence="3">Ant6</strain>
    </source>
</reference>
<dbReference type="PROSITE" id="PS51782">
    <property type="entry name" value="LYSM"/>
    <property type="match status" value="1"/>
</dbReference>
<dbReference type="InterPro" id="IPR050570">
    <property type="entry name" value="Cell_wall_metabolism_enzyme"/>
</dbReference>
<dbReference type="Pfam" id="PF01551">
    <property type="entry name" value="Peptidase_M23"/>
    <property type="match status" value="1"/>
</dbReference>
<evidence type="ECO:0000313" key="3">
    <source>
        <dbReference type="EMBL" id="UWX63045.1"/>
    </source>
</evidence>
<sequence length="379" mass="41782">MPLPPPIVVVRRPASIKTVTLRYGDTLSALMLRSNLSERELISANLDLGSLDKLSVGTRLNIPTRETGLLLRIKPGQSAAELIHLYRASPLSVARANAITLPTELRVGDELLLPGIYADSRRDELLARRERAAQQAREAVVLAQYQAFEAWKTARLMERQRRYEAYQAWLNSPERLALVAKYQRQAQYDTWLAQQAAEASARQAEYQSFVAQQNVEDAARTQTIKGQMLDLAANDPRPQMQAAVLAEQSAPDLRLVWPLDHPRLTSRFGEEDIEFHVEQFHGGLDMVEPMGTPIHAAQDGEVTKSGDGAYGTNVYTVDAALGLTIIYGHLSATAVEVGQQVKQGDLIGYVGCTGECTGPHLHFELRLGGTPVDPLAFLP</sequence>
<dbReference type="Pfam" id="PF01476">
    <property type="entry name" value="LysM"/>
    <property type="match status" value="1"/>
</dbReference>
<feature type="domain" description="LysM" evidence="2">
    <location>
        <begin position="17"/>
        <end position="62"/>
    </location>
</feature>
<protein>
    <submittedName>
        <fullName evidence="3">Peptidoglycan DD-metalloendopeptidase family protein</fullName>
    </submittedName>
</protein>
<evidence type="ECO:0000313" key="4">
    <source>
        <dbReference type="Proteomes" id="UP001060261"/>
    </source>
</evidence>
<dbReference type="EMBL" id="CP104213">
    <property type="protein sequence ID" value="UWX63045.1"/>
    <property type="molecule type" value="Genomic_DNA"/>
</dbReference>
<proteinExistence type="predicted"/>
<dbReference type="InterPro" id="IPR036779">
    <property type="entry name" value="LysM_dom_sf"/>
</dbReference>
<dbReference type="SMART" id="SM00257">
    <property type="entry name" value="LysM"/>
    <property type="match status" value="2"/>
</dbReference>
<accession>A0ABY5YDA1</accession>